<evidence type="ECO:0000256" key="4">
    <source>
        <dbReference type="ARBA" id="ARBA00022723"/>
    </source>
</evidence>
<keyword evidence="9" id="KW-0812">Transmembrane</keyword>
<dbReference type="GO" id="GO:0004222">
    <property type="term" value="F:metalloendopeptidase activity"/>
    <property type="evidence" value="ECO:0007669"/>
    <property type="project" value="InterPro"/>
</dbReference>
<keyword evidence="3" id="KW-0645">Protease</keyword>
<dbReference type="InterPro" id="IPR001431">
    <property type="entry name" value="Pept_M16_Zn_BS"/>
</dbReference>
<evidence type="ECO:0000313" key="14">
    <source>
        <dbReference type="EnsemblPlants" id="OMERI01G29950.1"/>
    </source>
</evidence>
<dbReference type="FunFam" id="3.30.830.10:FF:000028">
    <property type="entry name" value="Insulin-degrading enzyme-like 1 peroxisomal"/>
    <property type="match status" value="1"/>
</dbReference>
<accession>A0A0E0C8H4</accession>
<dbReference type="PROSITE" id="PS00143">
    <property type="entry name" value="INSULINASE"/>
    <property type="match status" value="1"/>
</dbReference>
<evidence type="ECO:0000256" key="9">
    <source>
        <dbReference type="SAM" id="Phobius"/>
    </source>
</evidence>
<sequence length="1343" mass="152497">MGRRKVAAAASQTPPRGSSKAGGGVISEIREKHKLELENLTLTKHPFRTLRFFMLAMLQYLKRIATYILSKGALFVVLIVLVLAPGILLAVTDGLHKKLKQGPSWLDKKCSDFGPPVYQASAHSVRIPVFELLPQVQLEAVLWGIGTALGELPPYFISRAARLSGSEPEAVKELDAAASDVHGPIASTLNRTKRWLLSHSQHLNFITILILASVPNPLFDLAGIMCGQFCIPFWEFFFATLIGKAIIKTHIQTLLIISLCNNQLLYLMEKELIWIFGHIPGFSASLPSVIAKLHSAKDKYLSTPTSATSSSKMEDTQWNFSFTLVWNTVVWLVLVNFFIKIVTSTAQEYLKKQQDIEMELITDSSPQTASCKYSPHETILLAKALADDIKYRLDEIRGAKDPTCLASNLTPENHWRIAQRAEAVEAESGERADMAAAESNVEFIRARSDKREYRRVVLPNALECLLISDSETDKAAACMEVGVGSFSDPEGLEGLAHFLEHMLFYASEKYPGEQDYTKYITEHGGSCNAYTSSETTNFYFDVNVANFEEALDRFAQFFIKPLMSQEAVLREIKAVDSGSWETLETKPKERGLDIRQELLKFYENYSANLMHLVVYGKESLDCIQSFVERLFSDIKNTDQRSFKCPSQPLSEQHMQLVIKAIPISEGDYLKISWPVTPNIHFYKEGWAMNLSAGEGSDSAQYSFFSISMRLTDAGHEHMEDIIGLVFKYILLLKENGIHEWIFDELVAINETEFHYQDKVHPISYVTDTVSTMRLFPPEEWLGGASLPSKYAPNRINMILDELSAERVRILWESKKFKGSTDSVEPWYSTAYSVENVTPSMIQQWIQKAPTEKLCIPKPNIFIPKDLSLKEAHEKVKFPAILRKTPLSRLWYKPDMLFSTPKVHIIIDFHCPLTSHSPEAVISTSLFVDLLADYLNAYAYDAQIAGLFYSIYRTSAGFQVSVGGYNDKMRILLDAIMKHISNFEVKPNRFCALKETAVKDYQNFKFSQPYSQASYYLSLILEDQKWPLAEKLEALSKLEPDSLAKFMPHLLSKTFLECYIHGNIEPNEATSIVQEIEDTIFNTPNSVFKSMSPSQYLIKRVIMLENELKCYHQIEGLNQKNENSSVVQYIQVHLDDALSNIKLQLFALIASQPAFNQLRTVEQLGYIAGLSLRSDCGVWALEVVIQSTVKDPSHLDARIDEFFKMFESKIHELSDKDFKRNVKSLVDSKLEKFKNLWEESHFYWGEIEAGTLKFDRVESEVALLRELKKEEFIEFFDQHIRVGAPQRKTVSVQVFGGEHLAEFKKAIAEADTPKTYRITDIFGFKRSRPLYRSLKGGPGRITMD</sequence>
<evidence type="ECO:0008006" key="16">
    <source>
        <dbReference type="Google" id="ProtNLM"/>
    </source>
</evidence>
<evidence type="ECO:0000256" key="6">
    <source>
        <dbReference type="ARBA" id="ARBA00022833"/>
    </source>
</evidence>
<proteinExistence type="inferred from homology"/>
<dbReference type="SUPFAM" id="SSF63411">
    <property type="entry name" value="LuxS/MPP-like metallohydrolase"/>
    <property type="match status" value="4"/>
</dbReference>
<evidence type="ECO:0000313" key="15">
    <source>
        <dbReference type="Proteomes" id="UP000008021"/>
    </source>
</evidence>
<evidence type="ECO:0000256" key="8">
    <source>
        <dbReference type="SAM" id="MobiDB-lite"/>
    </source>
</evidence>
<feature type="domain" description="Coenzyme PQQ synthesis protein F-like C-terminal lobe" evidence="13">
    <location>
        <begin position="1144"/>
        <end position="1243"/>
    </location>
</feature>
<comment type="cofactor">
    <cofactor evidence="1">
        <name>Zn(2+)</name>
        <dbReference type="ChEBI" id="CHEBI:29105"/>
    </cofactor>
</comment>
<feature type="transmembrane region" description="Helical" evidence="9">
    <location>
        <begin position="64"/>
        <end position="91"/>
    </location>
</feature>
<dbReference type="Pfam" id="PF05193">
    <property type="entry name" value="Peptidase_M16_C"/>
    <property type="match status" value="2"/>
</dbReference>
<comment type="similarity">
    <text evidence="2">Belongs to the peptidase M16 family.</text>
</comment>
<dbReference type="Pfam" id="PF00675">
    <property type="entry name" value="Peptidase_M16"/>
    <property type="match status" value="1"/>
</dbReference>
<evidence type="ECO:0000256" key="1">
    <source>
        <dbReference type="ARBA" id="ARBA00001947"/>
    </source>
</evidence>
<evidence type="ECO:0000256" key="3">
    <source>
        <dbReference type="ARBA" id="ARBA00022670"/>
    </source>
</evidence>
<dbReference type="InterPro" id="IPR007863">
    <property type="entry name" value="Peptidase_M16_C"/>
</dbReference>
<dbReference type="Gene3D" id="3.30.830.10">
    <property type="entry name" value="Metalloenzyme, LuxS/M16 peptidase-like"/>
    <property type="match status" value="4"/>
</dbReference>
<dbReference type="InterPro" id="IPR032632">
    <property type="entry name" value="Peptidase_M16_M"/>
</dbReference>
<protein>
    <recommendedName>
        <fullName evidence="16">Peptidase M16 N-terminal domain-containing protein</fullName>
    </recommendedName>
</protein>
<evidence type="ECO:0000256" key="7">
    <source>
        <dbReference type="ARBA" id="ARBA00023049"/>
    </source>
</evidence>
<dbReference type="InterPro" id="IPR054734">
    <property type="entry name" value="PqqF-like_C_4"/>
</dbReference>
<dbReference type="GO" id="GO:0005829">
    <property type="term" value="C:cytosol"/>
    <property type="evidence" value="ECO:0007669"/>
    <property type="project" value="TreeGrafter"/>
</dbReference>
<dbReference type="InterPro" id="IPR011765">
    <property type="entry name" value="Pept_M16_N"/>
</dbReference>
<keyword evidence="15" id="KW-1185">Reference proteome</keyword>
<dbReference type="PANTHER" id="PTHR43690">
    <property type="entry name" value="NARDILYSIN"/>
    <property type="match status" value="1"/>
</dbReference>
<dbReference type="PANTHER" id="PTHR43690:SF7">
    <property type="entry name" value="OS01G0779100 PROTEIN"/>
    <property type="match status" value="1"/>
</dbReference>
<dbReference type="HOGENOM" id="CLU_005813_0_0_1"/>
<keyword evidence="7" id="KW-0482">Metalloprotease</keyword>
<dbReference type="GO" id="GO:0046872">
    <property type="term" value="F:metal ion binding"/>
    <property type="evidence" value="ECO:0007669"/>
    <property type="project" value="UniProtKB-KW"/>
</dbReference>
<keyword evidence="6" id="KW-0862">Zinc</keyword>
<organism evidence="14">
    <name type="scientific">Oryza meridionalis</name>
    <dbReference type="NCBI Taxonomy" id="40149"/>
    <lineage>
        <taxon>Eukaryota</taxon>
        <taxon>Viridiplantae</taxon>
        <taxon>Streptophyta</taxon>
        <taxon>Embryophyta</taxon>
        <taxon>Tracheophyta</taxon>
        <taxon>Spermatophyta</taxon>
        <taxon>Magnoliopsida</taxon>
        <taxon>Liliopsida</taxon>
        <taxon>Poales</taxon>
        <taxon>Poaceae</taxon>
        <taxon>BOP clade</taxon>
        <taxon>Oryzoideae</taxon>
        <taxon>Oryzeae</taxon>
        <taxon>Oryzinae</taxon>
        <taxon>Oryza</taxon>
    </lineage>
</organism>
<dbReference type="Pfam" id="PF22456">
    <property type="entry name" value="PqqF-like_C_4"/>
    <property type="match status" value="1"/>
</dbReference>
<dbReference type="GO" id="GO:0005739">
    <property type="term" value="C:mitochondrion"/>
    <property type="evidence" value="ECO:0007669"/>
    <property type="project" value="TreeGrafter"/>
</dbReference>
<dbReference type="Proteomes" id="UP000008021">
    <property type="component" value="Chromosome 1"/>
</dbReference>
<dbReference type="STRING" id="40149.A0A0E0C8H4"/>
<keyword evidence="9" id="KW-1133">Transmembrane helix</keyword>
<reference evidence="14" key="2">
    <citation type="submission" date="2018-05" db="EMBL/GenBank/DDBJ databases">
        <title>OmerRS3 (Oryza meridionalis Reference Sequence Version 3).</title>
        <authorList>
            <person name="Zhang J."/>
            <person name="Kudrna D."/>
            <person name="Lee S."/>
            <person name="Talag J."/>
            <person name="Welchert J."/>
            <person name="Wing R.A."/>
        </authorList>
    </citation>
    <scope>NUCLEOTIDE SEQUENCE [LARGE SCALE GENOMIC DNA]</scope>
    <source>
        <strain evidence="14">cv. OR44</strain>
    </source>
</reference>
<dbReference type="GO" id="GO:0043171">
    <property type="term" value="P:peptide catabolic process"/>
    <property type="evidence" value="ECO:0007669"/>
    <property type="project" value="TreeGrafter"/>
</dbReference>
<feature type="region of interest" description="Disordered" evidence="8">
    <location>
        <begin position="1"/>
        <end position="23"/>
    </location>
</feature>
<evidence type="ECO:0000256" key="5">
    <source>
        <dbReference type="ARBA" id="ARBA00022801"/>
    </source>
</evidence>
<dbReference type="eggNOG" id="KOG0959">
    <property type="taxonomic scope" value="Eukaryota"/>
</dbReference>
<keyword evidence="4" id="KW-0479">Metal-binding</keyword>
<name>A0A0E0C8H4_9ORYZ</name>
<dbReference type="Pfam" id="PF16187">
    <property type="entry name" value="Peptidase_M16_M"/>
    <property type="match status" value="1"/>
</dbReference>
<dbReference type="GO" id="GO:0051603">
    <property type="term" value="P:proteolysis involved in protein catabolic process"/>
    <property type="evidence" value="ECO:0007669"/>
    <property type="project" value="TreeGrafter"/>
</dbReference>
<dbReference type="EnsemblPlants" id="OMERI01G29950.1">
    <property type="protein sequence ID" value="OMERI01G29950.1"/>
    <property type="gene ID" value="OMERI01G29950"/>
</dbReference>
<feature type="domain" description="Peptidase M16 C-terminal" evidence="11">
    <location>
        <begin position="683"/>
        <end position="747"/>
    </location>
</feature>
<evidence type="ECO:0000259" key="13">
    <source>
        <dbReference type="Pfam" id="PF22456"/>
    </source>
</evidence>
<dbReference type="FunFam" id="3.30.830.10:FF:000086">
    <property type="entry name" value="Os01g0779100 protein"/>
    <property type="match status" value="1"/>
</dbReference>
<dbReference type="FunFam" id="3.30.830.10:FF:000005">
    <property type="entry name" value="nardilysin isoform X1"/>
    <property type="match status" value="1"/>
</dbReference>
<feature type="domain" description="Peptidase M16 middle/third" evidence="12">
    <location>
        <begin position="753"/>
        <end position="1033"/>
    </location>
</feature>
<dbReference type="Gramene" id="OMERI01G29950.1">
    <property type="protein sequence ID" value="OMERI01G29950.1"/>
    <property type="gene ID" value="OMERI01G29950"/>
</dbReference>
<keyword evidence="5" id="KW-0378">Hydrolase</keyword>
<dbReference type="FunFam" id="3.30.830.10:FF:000003">
    <property type="entry name" value="Insulin-degrading enzyme"/>
    <property type="match status" value="1"/>
</dbReference>
<keyword evidence="9" id="KW-0472">Membrane</keyword>
<evidence type="ECO:0000259" key="12">
    <source>
        <dbReference type="Pfam" id="PF16187"/>
    </source>
</evidence>
<evidence type="ECO:0000256" key="2">
    <source>
        <dbReference type="ARBA" id="ARBA00007261"/>
    </source>
</evidence>
<feature type="domain" description="Peptidase M16 C-terminal" evidence="11">
    <location>
        <begin position="595"/>
        <end position="676"/>
    </location>
</feature>
<evidence type="ECO:0000259" key="10">
    <source>
        <dbReference type="Pfam" id="PF00675"/>
    </source>
</evidence>
<reference evidence="14" key="1">
    <citation type="submission" date="2015-04" db="UniProtKB">
        <authorList>
            <consortium name="EnsemblPlants"/>
        </authorList>
    </citation>
    <scope>IDENTIFICATION</scope>
</reference>
<evidence type="ECO:0000259" key="11">
    <source>
        <dbReference type="Pfam" id="PF05193"/>
    </source>
</evidence>
<dbReference type="InterPro" id="IPR011249">
    <property type="entry name" value="Metalloenz_LuxS/M16"/>
</dbReference>
<feature type="domain" description="Peptidase M16 N-terminal" evidence="10">
    <location>
        <begin position="465"/>
        <end position="577"/>
    </location>
</feature>
<dbReference type="InterPro" id="IPR050626">
    <property type="entry name" value="Peptidase_M16"/>
</dbReference>